<feature type="domain" description="DNA mismatch repair proteins mutS family" evidence="5">
    <location>
        <begin position="280"/>
        <end position="474"/>
    </location>
</feature>
<dbReference type="OrthoDB" id="9777812at2"/>
<dbReference type="InterPro" id="IPR000432">
    <property type="entry name" value="DNA_mismatch_repair_MutS_C"/>
</dbReference>
<proteinExistence type="predicted"/>
<evidence type="ECO:0000313" key="6">
    <source>
        <dbReference type="EMBL" id="SDC04424.1"/>
    </source>
</evidence>
<evidence type="ECO:0000313" key="7">
    <source>
        <dbReference type="Proteomes" id="UP000199452"/>
    </source>
</evidence>
<dbReference type="Gene3D" id="3.40.50.300">
    <property type="entry name" value="P-loop containing nucleotide triphosphate hydrolases"/>
    <property type="match status" value="1"/>
</dbReference>
<evidence type="ECO:0000256" key="2">
    <source>
        <dbReference type="ARBA" id="ARBA00022840"/>
    </source>
</evidence>
<dbReference type="GO" id="GO:0006298">
    <property type="term" value="P:mismatch repair"/>
    <property type="evidence" value="ECO:0007669"/>
    <property type="project" value="InterPro"/>
</dbReference>
<protein>
    <submittedName>
        <fullName evidence="6">MutS domain V</fullName>
    </submittedName>
</protein>
<accession>A0A1G6ID63</accession>
<dbReference type="GO" id="GO:0030983">
    <property type="term" value="F:mismatched DNA binding"/>
    <property type="evidence" value="ECO:0007669"/>
    <property type="project" value="InterPro"/>
</dbReference>
<dbReference type="InterPro" id="IPR027417">
    <property type="entry name" value="P-loop_NTPase"/>
</dbReference>
<dbReference type="STRING" id="1640674.SAMN05216323_101553"/>
<evidence type="ECO:0000256" key="1">
    <source>
        <dbReference type="ARBA" id="ARBA00022741"/>
    </source>
</evidence>
<keyword evidence="3" id="KW-0238">DNA-binding</keyword>
<dbReference type="Proteomes" id="UP000199452">
    <property type="component" value="Unassembled WGS sequence"/>
</dbReference>
<dbReference type="AlphaFoldDB" id="A0A1G6ID63"/>
<organism evidence="6 7">
    <name type="scientific">Williamwhitmania taraxaci</name>
    <dbReference type="NCBI Taxonomy" id="1640674"/>
    <lineage>
        <taxon>Bacteria</taxon>
        <taxon>Pseudomonadati</taxon>
        <taxon>Bacteroidota</taxon>
        <taxon>Bacteroidia</taxon>
        <taxon>Bacteroidales</taxon>
        <taxon>Williamwhitmaniaceae</taxon>
        <taxon>Williamwhitmania</taxon>
    </lineage>
</organism>
<sequence length="482" mass="53992">MLLKTAIGEVSGLRYMVDKLEIQSSLAKRVLLSTEFITQTNALETELNHVQQMLTALDNPIQVNAIDKITIKLMQIRDIHGSIKNLAGTNILDDIELFEVKSMALLANDIKKFLTEAEINIVNLPDLTKVIELLDPEKTRIPSFYIYDTYSSALGALRKQIKQKKSEVEQQRQENSINLPSLEKELEQTRYQVTQVEDEVRQAISAKLREHHEALKHALDTIATLDIIIAKAKQAKAMGLCKPTISKEKTTFRGIFYPQLKDMHQEQGKRYQPIDIELESNPCLITGANMAGKTVVLKTVALSQYLFQFGFFIPAAEAIICPVKAILFSLDDEQSELSGLSSFAAEMLKINHIIKSAKSNHNILVLIDELARTTNPYEGRAIVTAVTNILTEHHVRSLITTHYSNLGTSCHKLRVKGFMENHASGTITKENIGEFIDYSLVEDDGSTVPQEALKIAEILGVDAEIIEKAQAEIVRNKETTKE</sequence>
<evidence type="ECO:0000259" key="5">
    <source>
        <dbReference type="SMART" id="SM00534"/>
    </source>
</evidence>
<dbReference type="PANTHER" id="PTHR11361:SF14">
    <property type="entry name" value="DNA MISMATCH REPAIR PROTEIN MUTS, TYPE 2"/>
    <property type="match status" value="1"/>
</dbReference>
<dbReference type="RefSeq" id="WP_092436889.1">
    <property type="nucleotide sequence ID" value="NZ_FMYP01000015.1"/>
</dbReference>
<dbReference type="SMART" id="SM00534">
    <property type="entry name" value="MUTSac"/>
    <property type="match status" value="1"/>
</dbReference>
<reference evidence="6 7" key="1">
    <citation type="submission" date="2016-09" db="EMBL/GenBank/DDBJ databases">
        <authorList>
            <person name="Capua I."/>
            <person name="De Benedictis P."/>
            <person name="Joannis T."/>
            <person name="Lombin L.H."/>
            <person name="Cattoli G."/>
        </authorList>
    </citation>
    <scope>NUCLEOTIDE SEQUENCE [LARGE SCALE GENOMIC DNA]</scope>
    <source>
        <strain evidence="6 7">A7P-90m</strain>
    </source>
</reference>
<dbReference type="InterPro" id="IPR036187">
    <property type="entry name" value="DNA_mismatch_repair_MutS_sf"/>
</dbReference>
<keyword evidence="7" id="KW-1185">Reference proteome</keyword>
<keyword evidence="1" id="KW-0547">Nucleotide-binding</keyword>
<dbReference type="EMBL" id="FMYP01000015">
    <property type="protein sequence ID" value="SDC04424.1"/>
    <property type="molecule type" value="Genomic_DNA"/>
</dbReference>
<dbReference type="InterPro" id="IPR045076">
    <property type="entry name" value="MutS"/>
</dbReference>
<evidence type="ECO:0000256" key="3">
    <source>
        <dbReference type="ARBA" id="ARBA00023125"/>
    </source>
</evidence>
<name>A0A1G6ID63_9BACT</name>
<feature type="coiled-coil region" evidence="4">
    <location>
        <begin position="154"/>
        <end position="199"/>
    </location>
</feature>
<dbReference type="Pfam" id="PF00488">
    <property type="entry name" value="MutS_V"/>
    <property type="match status" value="1"/>
</dbReference>
<dbReference type="SUPFAM" id="SSF52540">
    <property type="entry name" value="P-loop containing nucleoside triphosphate hydrolases"/>
    <property type="match status" value="1"/>
</dbReference>
<dbReference type="PANTHER" id="PTHR11361">
    <property type="entry name" value="DNA MISMATCH REPAIR PROTEIN MUTS FAMILY MEMBER"/>
    <property type="match status" value="1"/>
</dbReference>
<dbReference type="GO" id="GO:0005524">
    <property type="term" value="F:ATP binding"/>
    <property type="evidence" value="ECO:0007669"/>
    <property type="project" value="UniProtKB-KW"/>
</dbReference>
<evidence type="ECO:0000256" key="4">
    <source>
        <dbReference type="SAM" id="Coils"/>
    </source>
</evidence>
<dbReference type="GO" id="GO:0140664">
    <property type="term" value="F:ATP-dependent DNA damage sensor activity"/>
    <property type="evidence" value="ECO:0007669"/>
    <property type="project" value="InterPro"/>
</dbReference>
<keyword evidence="4" id="KW-0175">Coiled coil</keyword>
<dbReference type="SUPFAM" id="SSF48334">
    <property type="entry name" value="DNA repair protein MutS, domain III"/>
    <property type="match status" value="1"/>
</dbReference>
<keyword evidence="2" id="KW-0067">ATP-binding</keyword>
<gene>
    <name evidence="6" type="ORF">SAMN05216323_101553</name>
</gene>